<reference evidence="2" key="1">
    <citation type="submission" date="2022-04" db="EMBL/GenBank/DDBJ databases">
        <title>Brenneria sp. isolated from walnut trees in Serbia.</title>
        <authorList>
            <person name="Gasic K."/>
            <person name="Zlatkovic N."/>
            <person name="Kuzmanovic N."/>
        </authorList>
    </citation>
    <scope>NUCLEOTIDE SEQUENCE</scope>
    <source>
        <strain evidence="2">KBI 447</strain>
    </source>
</reference>
<proteinExistence type="predicted"/>
<feature type="compositionally biased region" description="Polar residues" evidence="1">
    <location>
        <begin position="77"/>
        <end position="100"/>
    </location>
</feature>
<sequence>MHRINHVNSSQPLAEISPSHSRSSSLTQGAGSSARQQNVQSLIQQGIHDKNKQPMLEQGSGSGVKNQSSRLKDLRSPLSSGSMIQSLPRTLRDSLSSGGPIQSVPRSMRESLSSGGPIQSLPRSMPESRPVADMPKQTSRTLRELLAEDNSAKGASHRSAPALPAMQEQDASSESGSVSGRSDEFYTPPTSPRASDAESDSPHSTPGSSRREDSIGSRPRIMEQGESSQAPIARAKAQQNLRTSLASGGPIQSMARVAPEPTFGLKINDHGKLQFGKGLPDTLTTLLQQTLGKNHQPFVSHNESQDGRQQMLLDKSGRQFMIQSEGNSHVALHSSGRGAIPDAPLAGRMNHELLTGVYQQPASSSAAGEQLRIHDGKLFSLNPEFGVWQKTDDAPHRQLSRQGDDQLYAIKSDRALVNLSAGPGMAVFSDKVSAFSVNQRGQVAVLTEKDHMAQLHLSPSFGSASKAIEMKREDNGPVHASAVAITKQNLLIADNEGKLFHTPLPKPGEQSVTLESFETPELDGALGADHRITGFTHDEQGQTHVLATDRQGQKHVASLGENSLSPTPGWNLSDSLVVDDTLGLKLPTPETKDTVDLGHQGKLALQDGKVHFYNGNAQSWEASDVEAGDLKRGLDNRAYILKDGEVKPLSLNMKSAAFPHGDNNVFALAQVRPTPSAGTALPGISKEDGTSTIALINRNKFVAVNQQGDLHFHHIKHGTEKLASPPLPLPKEGLTGDIRNITLDSQQNLFALNDAGKLFQLPKNDWQNATNHGEAQWQPVNTPIDGKITSLGTDAQNRVQIAHDEHQLHTMQSGSWKTEVPKGNGAPNGNTRAAEDLFNTLNTATKGKRMPLTGLNAKADFQALGKTGEESQKVKSKLSDLVRAHIVNFSLEVPRPLKTFADHVQHQVKGREGLKAVYETQSTLLNKLETATSGGPRESAPDLASKIKDLDLGKKGQPLVNLLKQFHSELESSSAKAAMLIGKQSGVMNDRDMINTNIKPPSQNGILNFGGRQRQEKDLAPMLLAAMKATPPSQESTAATLIQAFVDSKTPINQKLNADASGVQRDTHDPMSLAKSRLVLDTLMLGQVHQLTDRLSELSGTSPNEAALAPLMKELNSLRQGEYGANPVKSLTDMGFTNHKVLEADYDAVKTFMKAFRKEDAALSVTSKTVMHAGNQTDLADKMKATLTSMAEGDSITFSRSYGAAASAAFVVTSTSLPFPPVPGAGVNGDRGYSMNFTRLENTTYVAFERSGGITGKLSFGSGYDVSEYLVGTTSAKMTQQIAGKHNFAPDTRFSATITAGLQVAQQNALYFALPDEEIPAFVDGLTSGTLNPLTVMGKGAEHSVKAGRTVAFNLEGNAALELRGTIDLTNAGASPTSVLTRGTVGVTAAGNFLSANKERSVTEGEKMTLYAATDNRMRVMNQAVLGANAALTVGMLVEAGGLIPVFPAVSIGGNLTVDSRTSQSVNLVMTKADPVEKKDINTLIDSLSAAFTDPASKLLIDGVKKMSQPDEQLTILSEHFTGKAAKTDAQHQGLTALKRLDVRQDVTQRDGAILSSVLHMTTYTNLKNLTENGLFHVLGNHLFSTLAPSNAERITPLIAENPALKDIVSQLQKNDKASVIVTLELKDDVREKIEQGLQNQTIGKDDVIKMIKDRNNLRLANIDVNQTVKKSEGFTTPAVIVNATSSAGVTMSKLLGGVDFKYGKDQMMPQSYQLRGDIAKANPSTASAMQQLHQDGLQLKG</sequence>
<dbReference type="Proteomes" id="UP001165569">
    <property type="component" value="Unassembled WGS sequence"/>
</dbReference>
<dbReference type="Pfam" id="PF11725">
    <property type="entry name" value="AvrE_T3Es"/>
    <property type="match status" value="2"/>
</dbReference>
<evidence type="ECO:0000256" key="1">
    <source>
        <dbReference type="SAM" id="MobiDB-lite"/>
    </source>
</evidence>
<comment type="caution">
    <text evidence="2">The sequence shown here is derived from an EMBL/GenBank/DDBJ whole genome shotgun (WGS) entry which is preliminary data.</text>
</comment>
<feature type="compositionally biased region" description="Polar residues" evidence="1">
    <location>
        <begin position="1"/>
        <end position="44"/>
    </location>
</feature>
<name>A0AA41XW18_9GAMM</name>
<dbReference type="InterPro" id="IPR021085">
    <property type="entry name" value="AvrE_T3Es"/>
</dbReference>
<dbReference type="EMBL" id="JAMPJT010000001">
    <property type="protein sequence ID" value="MCV9877511.1"/>
    <property type="molecule type" value="Genomic_DNA"/>
</dbReference>
<organism evidence="2 3">
    <name type="scientific">Brenneria izbisi</name>
    <dbReference type="NCBI Taxonomy" id="2939450"/>
    <lineage>
        <taxon>Bacteria</taxon>
        <taxon>Pseudomonadati</taxon>
        <taxon>Pseudomonadota</taxon>
        <taxon>Gammaproteobacteria</taxon>
        <taxon>Enterobacterales</taxon>
        <taxon>Pectobacteriaceae</taxon>
        <taxon>Brenneria</taxon>
    </lineage>
</organism>
<evidence type="ECO:0000313" key="3">
    <source>
        <dbReference type="Proteomes" id="UP001165569"/>
    </source>
</evidence>
<feature type="region of interest" description="Disordered" evidence="1">
    <location>
        <begin position="1"/>
        <end position="216"/>
    </location>
</feature>
<accession>A0AA41XW18</accession>
<gene>
    <name evidence="2" type="ORF">NC803_01405</name>
</gene>
<evidence type="ECO:0000313" key="2">
    <source>
        <dbReference type="EMBL" id="MCV9877511.1"/>
    </source>
</evidence>
<protein>
    <submittedName>
        <fullName evidence="2">AvrE-family type 3 secretion system effector</fullName>
    </submittedName>
</protein>